<keyword evidence="3" id="KW-0804">Transcription</keyword>
<proteinExistence type="predicted"/>
<dbReference type="InterPro" id="IPR036390">
    <property type="entry name" value="WH_DNA-bd_sf"/>
</dbReference>
<dbReference type="Pfam" id="PF00392">
    <property type="entry name" value="GntR"/>
    <property type="match status" value="1"/>
</dbReference>
<evidence type="ECO:0000259" key="4">
    <source>
        <dbReference type="PROSITE" id="PS50949"/>
    </source>
</evidence>
<dbReference type="PANTHER" id="PTHR43537:SF5">
    <property type="entry name" value="UXU OPERON TRANSCRIPTIONAL REGULATOR"/>
    <property type="match status" value="1"/>
</dbReference>
<evidence type="ECO:0000256" key="2">
    <source>
        <dbReference type="ARBA" id="ARBA00023125"/>
    </source>
</evidence>
<dbReference type="SMART" id="SM00345">
    <property type="entry name" value="HTH_GNTR"/>
    <property type="match status" value="1"/>
</dbReference>
<dbReference type="PROSITE" id="PS50949">
    <property type="entry name" value="HTH_GNTR"/>
    <property type="match status" value="1"/>
</dbReference>
<dbReference type="PRINTS" id="PR00035">
    <property type="entry name" value="HTHGNTR"/>
</dbReference>
<evidence type="ECO:0000313" key="5">
    <source>
        <dbReference type="EMBL" id="QSQ17557.1"/>
    </source>
</evidence>
<dbReference type="CDD" id="cd07377">
    <property type="entry name" value="WHTH_GntR"/>
    <property type="match status" value="1"/>
</dbReference>
<name>A0ABX7NJ46_9BACT</name>
<accession>A0ABX7NJ46</accession>
<dbReference type="InterPro" id="IPR000524">
    <property type="entry name" value="Tscrpt_reg_HTH_GntR"/>
</dbReference>
<evidence type="ECO:0000256" key="3">
    <source>
        <dbReference type="ARBA" id="ARBA00023163"/>
    </source>
</evidence>
<sequence>MSSSSRQKPQRAAEVVLEALCIAIFDGKLKEGDPLPPERVLAETHGVSRIIARQAVHTLVDAGLVEARQGGASRVLDVAAADARALELLFRYGSRLRGGGARLREELVEYRLLYVVMMLDAAHRKATDEERRALLAFVEACPTQPSEARARQLDTDFWRHVTEMGRNQIMRMEMALWERWADPSAPLDGKADELRWFYHVLAKQLLSRQDPVPFYLATIRPTFAPASR</sequence>
<dbReference type="SUPFAM" id="SSF46785">
    <property type="entry name" value="Winged helix' DNA-binding domain"/>
    <property type="match status" value="1"/>
</dbReference>
<evidence type="ECO:0000313" key="6">
    <source>
        <dbReference type="Proteomes" id="UP000663090"/>
    </source>
</evidence>
<dbReference type="EMBL" id="CP071091">
    <property type="protein sequence ID" value="QSQ17557.1"/>
    <property type="molecule type" value="Genomic_DNA"/>
</dbReference>
<keyword evidence="6" id="KW-1185">Reference proteome</keyword>
<dbReference type="RefSeq" id="WP_206719176.1">
    <property type="nucleotide sequence ID" value="NZ_CP071091.1"/>
</dbReference>
<protein>
    <submittedName>
        <fullName evidence="5">FadR family transcriptional regulator</fullName>
    </submittedName>
</protein>
<reference evidence="5 6" key="1">
    <citation type="submission" date="2021-02" db="EMBL/GenBank/DDBJ databases">
        <title>De Novo genome assembly of isolated myxobacteria.</title>
        <authorList>
            <person name="Stevens D.C."/>
        </authorList>
    </citation>
    <scope>NUCLEOTIDE SEQUENCE [LARGE SCALE GENOMIC DNA]</scope>
    <source>
        <strain evidence="5 6">SCHIC003</strain>
    </source>
</reference>
<dbReference type="PANTHER" id="PTHR43537">
    <property type="entry name" value="TRANSCRIPTIONAL REGULATOR, GNTR FAMILY"/>
    <property type="match status" value="1"/>
</dbReference>
<feature type="domain" description="HTH gntR-type" evidence="4">
    <location>
        <begin position="10"/>
        <end position="78"/>
    </location>
</feature>
<evidence type="ECO:0000256" key="1">
    <source>
        <dbReference type="ARBA" id="ARBA00023015"/>
    </source>
</evidence>
<keyword evidence="2" id="KW-0238">DNA-binding</keyword>
<organism evidence="5 6">
    <name type="scientific">Myxococcus landrumensis</name>
    <dbReference type="NCBI Taxonomy" id="2813577"/>
    <lineage>
        <taxon>Bacteria</taxon>
        <taxon>Pseudomonadati</taxon>
        <taxon>Myxococcota</taxon>
        <taxon>Myxococcia</taxon>
        <taxon>Myxococcales</taxon>
        <taxon>Cystobacterineae</taxon>
        <taxon>Myxococcaceae</taxon>
        <taxon>Myxococcus</taxon>
    </lineage>
</organism>
<dbReference type="InterPro" id="IPR036388">
    <property type="entry name" value="WH-like_DNA-bd_sf"/>
</dbReference>
<keyword evidence="1" id="KW-0805">Transcription regulation</keyword>
<gene>
    <name evidence="5" type="ORF">JY572_16610</name>
</gene>
<dbReference type="Proteomes" id="UP000663090">
    <property type="component" value="Chromosome"/>
</dbReference>
<dbReference type="Gene3D" id="1.10.10.10">
    <property type="entry name" value="Winged helix-like DNA-binding domain superfamily/Winged helix DNA-binding domain"/>
    <property type="match status" value="1"/>
</dbReference>